<protein>
    <recommendedName>
        <fullName evidence="5">LPXTG-motif cell wall anchor domain-containing protein</fullName>
    </recommendedName>
</protein>
<keyword evidence="4" id="KW-1185">Reference proteome</keyword>
<organism evidence="3 4">
    <name type="scientific">Agreia pratensis</name>
    <dbReference type="NCBI Taxonomy" id="150121"/>
    <lineage>
        <taxon>Bacteria</taxon>
        <taxon>Bacillati</taxon>
        <taxon>Actinomycetota</taxon>
        <taxon>Actinomycetes</taxon>
        <taxon>Micrococcales</taxon>
        <taxon>Microbacteriaceae</taxon>
        <taxon>Agreia</taxon>
    </lineage>
</organism>
<keyword evidence="2" id="KW-0732">Signal</keyword>
<reference evidence="4" key="1">
    <citation type="submission" date="2017-04" db="EMBL/GenBank/DDBJ databases">
        <authorList>
            <person name="Varghese N."/>
            <person name="Submissions S."/>
        </authorList>
    </citation>
    <scope>NUCLEOTIDE SEQUENCE [LARGE SCALE GENOMIC DNA]</scope>
    <source>
        <strain evidence="4">VKM Ac-2510</strain>
    </source>
</reference>
<accession>A0A1X7JNG1</accession>
<evidence type="ECO:0008006" key="5">
    <source>
        <dbReference type="Google" id="ProtNLM"/>
    </source>
</evidence>
<evidence type="ECO:0000256" key="1">
    <source>
        <dbReference type="SAM" id="Phobius"/>
    </source>
</evidence>
<keyword evidence="1" id="KW-1133">Transmembrane helix</keyword>
<evidence type="ECO:0000313" key="4">
    <source>
        <dbReference type="Proteomes" id="UP000193244"/>
    </source>
</evidence>
<evidence type="ECO:0000256" key="2">
    <source>
        <dbReference type="SAM" id="SignalP"/>
    </source>
</evidence>
<proteinExistence type="predicted"/>
<dbReference type="OrthoDB" id="9987373at2"/>
<feature type="transmembrane region" description="Helical" evidence="1">
    <location>
        <begin position="271"/>
        <end position="290"/>
    </location>
</feature>
<keyword evidence="1" id="KW-0472">Membrane</keyword>
<feature type="signal peptide" evidence="2">
    <location>
        <begin position="1"/>
        <end position="34"/>
    </location>
</feature>
<name>A0A1X7JNG1_9MICO</name>
<sequence length="304" mass="30328">MTFNSAALRTGIAGATTVAIVGLGLTLGATSASAAPSDSEIIAANSGTITIDVGDTAGVTVTVIAEVPGSTKFLPKSATTNEDGKVEITNFSGPVSVSTEQSSAPSADLAQTGSYTPNAAIYRGATVNYEIVDGQPVLVGEAPAPVIPNSDDLEKLQPIADFNFAPTSFTKGEAFTVTFSDVALAATGETLNGVAVNNYGYSDPVFISASTIAAGSYSYVVPVEYTTQPHTLASYDAFGRVVTAITLDGGVAKADTPQTPASLANTGSGDVAPLALTALAALAFGALAFAGTSVLSARRSGGNA</sequence>
<dbReference type="EMBL" id="FXAY01000002">
    <property type="protein sequence ID" value="SMG29534.1"/>
    <property type="molecule type" value="Genomic_DNA"/>
</dbReference>
<dbReference type="Proteomes" id="UP000193244">
    <property type="component" value="Unassembled WGS sequence"/>
</dbReference>
<dbReference type="AlphaFoldDB" id="A0A1X7JNG1"/>
<feature type="chain" id="PRO_5012191714" description="LPXTG-motif cell wall anchor domain-containing protein" evidence="2">
    <location>
        <begin position="35"/>
        <end position="304"/>
    </location>
</feature>
<dbReference type="STRING" id="150121.SAMN06296010_1602"/>
<evidence type="ECO:0000313" key="3">
    <source>
        <dbReference type="EMBL" id="SMG29534.1"/>
    </source>
</evidence>
<gene>
    <name evidence="3" type="ORF">SAMN06296010_1602</name>
</gene>
<keyword evidence="1" id="KW-0812">Transmembrane</keyword>
<dbReference type="RefSeq" id="WP_085484702.1">
    <property type="nucleotide sequence ID" value="NZ_FXAY01000002.1"/>
</dbReference>